<feature type="region of interest" description="Disordered" evidence="1">
    <location>
        <begin position="183"/>
        <end position="213"/>
    </location>
</feature>
<evidence type="ECO:0000313" key="2">
    <source>
        <dbReference type="EMBL" id="VDP94317.1"/>
    </source>
</evidence>
<dbReference type="EMBL" id="UZAN01067177">
    <property type="protein sequence ID" value="VDP94317.1"/>
    <property type="molecule type" value="Genomic_DNA"/>
</dbReference>
<dbReference type="AlphaFoldDB" id="A0A3P8GYN7"/>
<feature type="compositionally biased region" description="Polar residues" evidence="1">
    <location>
        <begin position="183"/>
        <end position="195"/>
    </location>
</feature>
<gene>
    <name evidence="2" type="ORF">ECPE_LOCUS17040</name>
</gene>
<name>A0A3P8GYN7_9TREM</name>
<sequence length="308" mass="33176">MSSSGVINSTSVGPITPPSVESANGNQSHDEHVSNSESESQANQSEPTCAIRELYNLIHNLKLQLDNVKFTEHSFVEMVNRSLSTAGINASFQLSPQKTRASLMLKSMSALPNDSILSGRGLPHPHSGSSEVSKANATYGGADTLLDNLNTSLQPTVDRSVLSVSGLNLTVAELRMCPVSPNVNTLSPKTQSALTSPRGPSLQPSRLPKARGKQSNLVGSASICEGTIQQRTAHIQPLSVSFTTGEDAERDWSRCDMVPQHSAIGDLTMVEWQNRELFERLSQAVCFLPLAFVQFGPSSSVKMNEMRT</sequence>
<feature type="compositionally biased region" description="Low complexity" evidence="1">
    <location>
        <begin position="35"/>
        <end position="46"/>
    </location>
</feature>
<accession>A0A3P8GYN7</accession>
<protein>
    <submittedName>
        <fullName evidence="2">Uncharacterized protein</fullName>
    </submittedName>
</protein>
<evidence type="ECO:0000256" key="1">
    <source>
        <dbReference type="SAM" id="MobiDB-lite"/>
    </source>
</evidence>
<reference evidence="2 3" key="1">
    <citation type="submission" date="2018-11" db="EMBL/GenBank/DDBJ databases">
        <authorList>
            <consortium name="Pathogen Informatics"/>
        </authorList>
    </citation>
    <scope>NUCLEOTIDE SEQUENCE [LARGE SCALE GENOMIC DNA]</scope>
    <source>
        <strain evidence="2 3">Egypt</strain>
    </source>
</reference>
<proteinExistence type="predicted"/>
<dbReference type="OrthoDB" id="6244669at2759"/>
<evidence type="ECO:0000313" key="3">
    <source>
        <dbReference type="Proteomes" id="UP000272942"/>
    </source>
</evidence>
<keyword evidence="3" id="KW-1185">Reference proteome</keyword>
<organism evidence="2 3">
    <name type="scientific">Echinostoma caproni</name>
    <dbReference type="NCBI Taxonomy" id="27848"/>
    <lineage>
        <taxon>Eukaryota</taxon>
        <taxon>Metazoa</taxon>
        <taxon>Spiralia</taxon>
        <taxon>Lophotrochozoa</taxon>
        <taxon>Platyhelminthes</taxon>
        <taxon>Trematoda</taxon>
        <taxon>Digenea</taxon>
        <taxon>Plagiorchiida</taxon>
        <taxon>Echinostomata</taxon>
        <taxon>Echinostomatoidea</taxon>
        <taxon>Echinostomatidae</taxon>
        <taxon>Echinostoma</taxon>
    </lineage>
</organism>
<feature type="region of interest" description="Disordered" evidence="1">
    <location>
        <begin position="1"/>
        <end position="46"/>
    </location>
</feature>
<dbReference type="Proteomes" id="UP000272942">
    <property type="component" value="Unassembled WGS sequence"/>
</dbReference>
<feature type="compositionally biased region" description="Polar residues" evidence="1">
    <location>
        <begin position="1"/>
        <end position="27"/>
    </location>
</feature>